<keyword evidence="4" id="KW-1003">Cell membrane</keyword>
<evidence type="ECO:0000256" key="6">
    <source>
        <dbReference type="ARBA" id="ARBA00022692"/>
    </source>
</evidence>
<evidence type="ECO:0000256" key="1">
    <source>
        <dbReference type="ARBA" id="ARBA00004383"/>
    </source>
</evidence>
<comment type="subcellular location">
    <subcellularLocation>
        <location evidence="1">Cell inner membrane</location>
        <topology evidence="1">Single-pass membrane protein</topology>
        <orientation evidence="1">Periplasmic side</orientation>
    </subcellularLocation>
</comment>
<feature type="chain" id="PRO_5013001286" description="TonB C-terminal domain-containing protein" evidence="10">
    <location>
        <begin position="23"/>
        <end position="139"/>
    </location>
</feature>
<evidence type="ECO:0000256" key="2">
    <source>
        <dbReference type="ARBA" id="ARBA00006555"/>
    </source>
</evidence>
<dbReference type="AlphaFoldDB" id="A0A1S9PLQ7"/>
<evidence type="ECO:0000256" key="8">
    <source>
        <dbReference type="ARBA" id="ARBA00022989"/>
    </source>
</evidence>
<sequence>MKRLILNILTFYFSLIFGSAFAQTKPNQEIVTTGKAQFLSVAENQPKFPGGDTAFRKFIGKNLRWPEIQMESEGTVILGFVVQKNGRLTDYKIYREVNPEFAAEALRVMKLSPRWIPAKLNGKPVASRSTVPIRFHVEE</sequence>
<dbReference type="NCBIfam" id="TIGR01352">
    <property type="entry name" value="tonB_Cterm"/>
    <property type="match status" value="1"/>
</dbReference>
<dbReference type="PANTHER" id="PTHR33446:SF2">
    <property type="entry name" value="PROTEIN TONB"/>
    <property type="match status" value="1"/>
</dbReference>
<dbReference type="InterPro" id="IPR037682">
    <property type="entry name" value="TonB_C"/>
</dbReference>
<dbReference type="GO" id="GO:0015031">
    <property type="term" value="P:protein transport"/>
    <property type="evidence" value="ECO:0007669"/>
    <property type="project" value="UniProtKB-KW"/>
</dbReference>
<evidence type="ECO:0000256" key="3">
    <source>
        <dbReference type="ARBA" id="ARBA00022448"/>
    </source>
</evidence>
<keyword evidence="10" id="KW-0732">Signal</keyword>
<dbReference type="STRING" id="1792845.BC343_02050"/>
<name>A0A1S9PLQ7_9SPHI</name>
<comment type="caution">
    <text evidence="12">The sequence shown here is derived from an EMBL/GenBank/DDBJ whole genome shotgun (WGS) entry which is preliminary data.</text>
</comment>
<keyword evidence="7" id="KW-0653">Protein transport</keyword>
<keyword evidence="8" id="KW-1133">Transmembrane helix</keyword>
<keyword evidence="9" id="KW-0472">Membrane</keyword>
<accession>A0A1S9PLQ7</accession>
<organism evidence="12 13">
    <name type="scientific">Mucilaginibacter pedocola</name>
    <dbReference type="NCBI Taxonomy" id="1792845"/>
    <lineage>
        <taxon>Bacteria</taxon>
        <taxon>Pseudomonadati</taxon>
        <taxon>Bacteroidota</taxon>
        <taxon>Sphingobacteriia</taxon>
        <taxon>Sphingobacteriales</taxon>
        <taxon>Sphingobacteriaceae</taxon>
        <taxon>Mucilaginibacter</taxon>
    </lineage>
</organism>
<feature type="domain" description="TonB C-terminal" evidence="11">
    <location>
        <begin position="68"/>
        <end position="136"/>
    </location>
</feature>
<evidence type="ECO:0000313" key="13">
    <source>
        <dbReference type="Proteomes" id="UP000189739"/>
    </source>
</evidence>
<feature type="signal peptide" evidence="10">
    <location>
        <begin position="1"/>
        <end position="22"/>
    </location>
</feature>
<dbReference type="GO" id="GO:0031992">
    <property type="term" value="F:energy transducer activity"/>
    <property type="evidence" value="ECO:0007669"/>
    <property type="project" value="TreeGrafter"/>
</dbReference>
<protein>
    <recommendedName>
        <fullName evidence="11">TonB C-terminal domain-containing protein</fullName>
    </recommendedName>
</protein>
<gene>
    <name evidence="12" type="ORF">BC343_02050</name>
</gene>
<dbReference type="OrthoDB" id="9814002at2"/>
<dbReference type="InterPro" id="IPR051045">
    <property type="entry name" value="TonB-dependent_transducer"/>
</dbReference>
<comment type="similarity">
    <text evidence="2">Belongs to the TonB family.</text>
</comment>
<dbReference type="InterPro" id="IPR006260">
    <property type="entry name" value="TonB/TolA_C"/>
</dbReference>
<dbReference type="GO" id="GO:0098797">
    <property type="term" value="C:plasma membrane protein complex"/>
    <property type="evidence" value="ECO:0007669"/>
    <property type="project" value="TreeGrafter"/>
</dbReference>
<proteinExistence type="inferred from homology"/>
<dbReference type="EMBL" id="MBTF01000001">
    <property type="protein sequence ID" value="OOQ61869.1"/>
    <property type="molecule type" value="Genomic_DNA"/>
</dbReference>
<evidence type="ECO:0000313" key="12">
    <source>
        <dbReference type="EMBL" id="OOQ61869.1"/>
    </source>
</evidence>
<evidence type="ECO:0000256" key="10">
    <source>
        <dbReference type="SAM" id="SignalP"/>
    </source>
</evidence>
<keyword evidence="3" id="KW-0813">Transport</keyword>
<dbReference type="RefSeq" id="WP_078346052.1">
    <property type="nucleotide sequence ID" value="NZ_MBTF01000001.1"/>
</dbReference>
<dbReference type="GO" id="GO:0055085">
    <property type="term" value="P:transmembrane transport"/>
    <property type="evidence" value="ECO:0007669"/>
    <property type="project" value="InterPro"/>
</dbReference>
<evidence type="ECO:0000256" key="4">
    <source>
        <dbReference type="ARBA" id="ARBA00022475"/>
    </source>
</evidence>
<evidence type="ECO:0000256" key="5">
    <source>
        <dbReference type="ARBA" id="ARBA00022519"/>
    </source>
</evidence>
<dbReference type="PANTHER" id="PTHR33446">
    <property type="entry name" value="PROTEIN TONB-RELATED"/>
    <property type="match status" value="1"/>
</dbReference>
<evidence type="ECO:0000259" key="11">
    <source>
        <dbReference type="Pfam" id="PF03544"/>
    </source>
</evidence>
<dbReference type="SUPFAM" id="SSF74653">
    <property type="entry name" value="TolA/TonB C-terminal domain"/>
    <property type="match status" value="1"/>
</dbReference>
<evidence type="ECO:0000256" key="9">
    <source>
        <dbReference type="ARBA" id="ARBA00023136"/>
    </source>
</evidence>
<dbReference type="Proteomes" id="UP000189739">
    <property type="component" value="Unassembled WGS sequence"/>
</dbReference>
<keyword evidence="6" id="KW-0812">Transmembrane</keyword>
<dbReference type="Gene3D" id="3.30.1150.10">
    <property type="match status" value="1"/>
</dbReference>
<dbReference type="Pfam" id="PF03544">
    <property type="entry name" value="TonB_C"/>
    <property type="match status" value="1"/>
</dbReference>
<evidence type="ECO:0000256" key="7">
    <source>
        <dbReference type="ARBA" id="ARBA00022927"/>
    </source>
</evidence>
<keyword evidence="5" id="KW-0997">Cell inner membrane</keyword>
<reference evidence="12 13" key="1">
    <citation type="submission" date="2016-07" db="EMBL/GenBank/DDBJ databases">
        <title>Genomic analysis of zinc-resistant bacterium Mucilaginibacter pedocola TBZ30.</title>
        <authorList>
            <person name="Huang J."/>
            <person name="Tang J."/>
        </authorList>
    </citation>
    <scope>NUCLEOTIDE SEQUENCE [LARGE SCALE GENOMIC DNA]</scope>
    <source>
        <strain evidence="12 13">TBZ30</strain>
    </source>
</reference>
<keyword evidence="13" id="KW-1185">Reference proteome</keyword>